<feature type="transmembrane region" description="Helical" evidence="4">
    <location>
        <begin position="123"/>
        <end position="144"/>
    </location>
</feature>
<keyword evidence="8" id="KW-1185">Reference proteome</keyword>
<evidence type="ECO:0000313" key="8">
    <source>
        <dbReference type="Proteomes" id="UP000253426"/>
    </source>
</evidence>
<dbReference type="GO" id="GO:0009306">
    <property type="term" value="P:protein secretion"/>
    <property type="evidence" value="ECO:0007669"/>
    <property type="project" value="InterPro"/>
</dbReference>
<comment type="caution">
    <text evidence="7">The sequence shown here is derived from an EMBL/GenBank/DDBJ whole genome shotgun (WGS) entry which is preliminary data.</text>
</comment>
<evidence type="ECO:0000259" key="6">
    <source>
        <dbReference type="Pfam" id="PF05569"/>
    </source>
</evidence>
<keyword evidence="2" id="KW-0175">Coiled coil</keyword>
<keyword evidence="4" id="KW-1133">Transmembrane helix</keyword>
<feature type="domain" description="Peptidase M56" evidence="6">
    <location>
        <begin position="16"/>
        <end position="291"/>
    </location>
</feature>
<feature type="transmembrane region" description="Helical" evidence="4">
    <location>
        <begin position="49"/>
        <end position="70"/>
    </location>
</feature>
<dbReference type="InterPro" id="IPR004846">
    <property type="entry name" value="T2SS/T3SS_dom"/>
</dbReference>
<organism evidence="7 8">
    <name type="scientific">Roseimicrobium gellanilyticum</name>
    <dbReference type="NCBI Taxonomy" id="748857"/>
    <lineage>
        <taxon>Bacteria</taxon>
        <taxon>Pseudomonadati</taxon>
        <taxon>Verrucomicrobiota</taxon>
        <taxon>Verrucomicrobiia</taxon>
        <taxon>Verrucomicrobiales</taxon>
        <taxon>Verrucomicrobiaceae</taxon>
        <taxon>Roseimicrobium</taxon>
    </lineage>
</organism>
<gene>
    <name evidence="7" type="ORF">DES53_110165</name>
</gene>
<proteinExistence type="inferred from homology"/>
<dbReference type="PANTHER" id="PTHR34978">
    <property type="entry name" value="POSSIBLE SENSOR-TRANSDUCER PROTEIN BLAR"/>
    <property type="match status" value="1"/>
</dbReference>
<protein>
    <submittedName>
        <fullName evidence="7">Beta-lactamase regulating signal transducer with metallopeptidase domain</fullName>
    </submittedName>
</protein>
<dbReference type="RefSeq" id="WP_113960904.1">
    <property type="nucleotide sequence ID" value="NZ_QNRR01000010.1"/>
</dbReference>
<reference evidence="7 8" key="1">
    <citation type="submission" date="2018-06" db="EMBL/GenBank/DDBJ databases">
        <title>Genomic Encyclopedia of Type Strains, Phase IV (KMG-IV): sequencing the most valuable type-strain genomes for metagenomic binning, comparative biology and taxonomic classification.</title>
        <authorList>
            <person name="Goeker M."/>
        </authorList>
    </citation>
    <scope>NUCLEOTIDE SEQUENCE [LARGE SCALE GENOMIC DNA]</scope>
    <source>
        <strain evidence="7 8">DSM 25532</strain>
    </source>
</reference>
<keyword evidence="4" id="KW-0812">Transmembrane</keyword>
<feature type="region of interest" description="Disordered" evidence="3">
    <location>
        <begin position="489"/>
        <end position="513"/>
    </location>
</feature>
<dbReference type="AlphaFoldDB" id="A0A366HA19"/>
<accession>A0A366HA19</accession>
<evidence type="ECO:0000256" key="3">
    <source>
        <dbReference type="SAM" id="MobiDB-lite"/>
    </source>
</evidence>
<comment type="similarity">
    <text evidence="1">Belongs to the bacterial secretin family.</text>
</comment>
<name>A0A366HA19_9BACT</name>
<dbReference type="PANTHER" id="PTHR34978:SF3">
    <property type="entry name" value="SLR0241 PROTEIN"/>
    <property type="match status" value="1"/>
</dbReference>
<dbReference type="CDD" id="cd07341">
    <property type="entry name" value="M56_BlaR1_MecR1_like"/>
    <property type="match status" value="1"/>
</dbReference>
<dbReference type="InterPro" id="IPR052173">
    <property type="entry name" value="Beta-lactam_resp_regulator"/>
</dbReference>
<evidence type="ECO:0000256" key="2">
    <source>
        <dbReference type="SAM" id="Coils"/>
    </source>
</evidence>
<dbReference type="EMBL" id="QNRR01000010">
    <property type="protein sequence ID" value="RBP39141.1"/>
    <property type="molecule type" value="Genomic_DNA"/>
</dbReference>
<keyword evidence="4" id="KW-0472">Membrane</keyword>
<evidence type="ECO:0000256" key="1">
    <source>
        <dbReference type="RuleBase" id="RU004003"/>
    </source>
</evidence>
<feature type="domain" description="Type II/III secretion system secretin-like" evidence="5">
    <location>
        <begin position="561"/>
        <end position="681"/>
    </location>
</feature>
<dbReference type="InterPro" id="IPR008756">
    <property type="entry name" value="Peptidase_M56"/>
</dbReference>
<dbReference type="Pfam" id="PF00263">
    <property type="entry name" value="Secretin"/>
    <property type="match status" value="1"/>
</dbReference>
<dbReference type="OrthoDB" id="180557at2"/>
<feature type="transmembrane region" description="Helical" evidence="4">
    <location>
        <begin position="229"/>
        <end position="250"/>
    </location>
</feature>
<evidence type="ECO:0000259" key="5">
    <source>
        <dbReference type="Pfam" id="PF00263"/>
    </source>
</evidence>
<dbReference type="Proteomes" id="UP000253426">
    <property type="component" value="Unassembled WGS sequence"/>
</dbReference>
<feature type="transmembrane region" description="Helical" evidence="4">
    <location>
        <begin position="15"/>
        <end position="37"/>
    </location>
</feature>
<dbReference type="Pfam" id="PF05569">
    <property type="entry name" value="Peptidase_M56"/>
    <property type="match status" value="1"/>
</dbReference>
<feature type="coiled-coil region" evidence="2">
    <location>
        <begin position="873"/>
        <end position="920"/>
    </location>
</feature>
<evidence type="ECO:0000256" key="4">
    <source>
        <dbReference type="SAM" id="Phobius"/>
    </source>
</evidence>
<dbReference type="Gene3D" id="3.30.2010.10">
    <property type="entry name" value="Metalloproteases ('zincins'), catalytic domain"/>
    <property type="match status" value="1"/>
</dbReference>
<sequence length="950" mass="102980">MNSPTLSTLSLVFDYVLRASLLGAAAIALVLLIRWMLGRRLAPGARSWLWFPVAVLCLSPQLPGLVGWAFTAEALPTPVRKAVAVEDYPAVVVQGEPEPLLEAPDPVIPAAPVARFSVREKMALAWAASALTILLFWLAAYAGLWRRLRHQQEPVSEGLAAEFRVCASLSGLKRLPRLMVSAAVESPAVAGLWRPVVLMPPRLAESLGEEALRHVLLHELAHIKRRDLWLHWASALVVAVHWFNPLVWIASRKFRGDRESACDAAVIGLGENRAHAYGQTLLTLETRVTQTVALRLMAGILGGADLVRQRIVDITRLGKTSRRAAWSAFSMVLGGAAVIALAAAEPAAPKVIPPSTKEATPSSSSEELYTRTYRVSPDFHTWRQIPTLESWRITDGNASRRNAIEVLKELGIPFPEGASATFIPSTSQLIVRNTTTNLNLIRGIVDAKLNTPVRQVYIRSHLVVFKEGISLPVLPGASAGTLEKPASLKTPAKAGEGSLSTQQHPGAPPETSMHVAGAFTDAQFQVLLKSLMGKGTPSANTSGNGASFDLTDLAPQVEAVIGLPPITTRSERRGTLEVARDFIYPTEYDRKEPAEQGESALYVPKKFEMRPIGIRLEIDPVVSPFGNTLELDLGPELQGFMGWADAPAVGGGTVKTPICNTSTVHTVVTMQDGHTIAFGGYAYVAAFLMNSALKGEEALISKKHPVMIFVTAMMVDPSGQPLKSEVPAVEKNGASEKASSVRPTGAAVVVLGTPSVSRAVIDVGPGVVYTGQPDEAAVAKFVHEQIELLQSPEIRKRAADRTETYHPYVAPVPIKLSASRMLKTTQVEVTATGTSADYTRFFLKRLLEVLIAQRKEVMEESTLGVASKAVLAVVEKTQEVELLTEEQKNATDRKAPQGRLDKIKADLGRTQEELRVAREKLVQMDVATIHRETKFFELQILEHPTSAEVK</sequence>
<evidence type="ECO:0000313" key="7">
    <source>
        <dbReference type="EMBL" id="RBP39141.1"/>
    </source>
</evidence>